<gene>
    <name evidence="1" type="ORF">EVAR_23502_1</name>
</gene>
<keyword evidence="2" id="KW-1185">Reference proteome</keyword>
<evidence type="ECO:0000313" key="2">
    <source>
        <dbReference type="Proteomes" id="UP000299102"/>
    </source>
</evidence>
<sequence length="142" mass="16123">MERLDRCSQNTKLLLTKLSWFHPDHRRADRWSLSELKQLATLLGEHVKLLVADGDITFVMTDVSKSLTCIVPVGAAYGQAAQVEIKKEASCYYEVVIEKHFMKRVPTRRIDLAARAARAAPPGRRDVMDAHLLCEMFSETTH</sequence>
<dbReference type="Proteomes" id="UP000299102">
    <property type="component" value="Unassembled WGS sequence"/>
</dbReference>
<reference evidence="1 2" key="1">
    <citation type="journal article" date="2019" name="Commun. Biol.">
        <title>The bagworm genome reveals a unique fibroin gene that provides high tensile strength.</title>
        <authorList>
            <person name="Kono N."/>
            <person name="Nakamura H."/>
            <person name="Ohtoshi R."/>
            <person name="Tomita M."/>
            <person name="Numata K."/>
            <person name="Arakawa K."/>
        </authorList>
    </citation>
    <scope>NUCLEOTIDE SEQUENCE [LARGE SCALE GENOMIC DNA]</scope>
</reference>
<organism evidence="1 2">
    <name type="scientific">Eumeta variegata</name>
    <name type="common">Bagworm moth</name>
    <name type="synonym">Eumeta japonica</name>
    <dbReference type="NCBI Taxonomy" id="151549"/>
    <lineage>
        <taxon>Eukaryota</taxon>
        <taxon>Metazoa</taxon>
        <taxon>Ecdysozoa</taxon>
        <taxon>Arthropoda</taxon>
        <taxon>Hexapoda</taxon>
        <taxon>Insecta</taxon>
        <taxon>Pterygota</taxon>
        <taxon>Neoptera</taxon>
        <taxon>Endopterygota</taxon>
        <taxon>Lepidoptera</taxon>
        <taxon>Glossata</taxon>
        <taxon>Ditrysia</taxon>
        <taxon>Tineoidea</taxon>
        <taxon>Psychidae</taxon>
        <taxon>Oiketicinae</taxon>
        <taxon>Eumeta</taxon>
    </lineage>
</organism>
<evidence type="ECO:0000313" key="1">
    <source>
        <dbReference type="EMBL" id="GBP45029.1"/>
    </source>
</evidence>
<dbReference type="EMBL" id="BGZK01000463">
    <property type="protein sequence ID" value="GBP45029.1"/>
    <property type="molecule type" value="Genomic_DNA"/>
</dbReference>
<name>A0A4C1W3E9_EUMVA</name>
<dbReference type="AlphaFoldDB" id="A0A4C1W3E9"/>
<proteinExistence type="predicted"/>
<accession>A0A4C1W3E9</accession>
<comment type="caution">
    <text evidence="1">The sequence shown here is derived from an EMBL/GenBank/DDBJ whole genome shotgun (WGS) entry which is preliminary data.</text>
</comment>
<protein>
    <submittedName>
        <fullName evidence="1">Uncharacterized protein</fullName>
    </submittedName>
</protein>